<name>A0A504YBM3_FASGI</name>
<feature type="region of interest" description="Disordered" evidence="1">
    <location>
        <begin position="1"/>
        <end position="85"/>
    </location>
</feature>
<dbReference type="AlphaFoldDB" id="A0A504YBM3"/>
<dbReference type="OrthoDB" id="6285782at2759"/>
<feature type="transmembrane region" description="Helical" evidence="2">
    <location>
        <begin position="124"/>
        <end position="144"/>
    </location>
</feature>
<evidence type="ECO:0000256" key="1">
    <source>
        <dbReference type="SAM" id="MobiDB-lite"/>
    </source>
</evidence>
<keyword evidence="4" id="KW-1185">Reference proteome</keyword>
<dbReference type="EMBL" id="SUNJ01011883">
    <property type="protein sequence ID" value="TPP58554.1"/>
    <property type="molecule type" value="Genomic_DNA"/>
</dbReference>
<keyword evidence="2" id="KW-1133">Transmembrane helix</keyword>
<dbReference type="Proteomes" id="UP000316759">
    <property type="component" value="Unassembled WGS sequence"/>
</dbReference>
<reference evidence="3 4" key="1">
    <citation type="submission" date="2019-04" db="EMBL/GenBank/DDBJ databases">
        <title>Annotation for the trematode Fasciola gigantica.</title>
        <authorList>
            <person name="Choi Y.-J."/>
        </authorList>
    </citation>
    <scope>NUCLEOTIDE SEQUENCE [LARGE SCALE GENOMIC DNA]</scope>
    <source>
        <strain evidence="3">Uganda_cow_1</strain>
    </source>
</reference>
<accession>A0A504YBM3</accession>
<evidence type="ECO:0000313" key="4">
    <source>
        <dbReference type="Proteomes" id="UP000316759"/>
    </source>
</evidence>
<comment type="caution">
    <text evidence="3">The sequence shown here is derived from an EMBL/GenBank/DDBJ whole genome shotgun (WGS) entry which is preliminary data.</text>
</comment>
<feature type="compositionally biased region" description="Basic and acidic residues" evidence="1">
    <location>
        <begin position="9"/>
        <end position="18"/>
    </location>
</feature>
<evidence type="ECO:0000313" key="3">
    <source>
        <dbReference type="EMBL" id="TPP58554.1"/>
    </source>
</evidence>
<organism evidence="3 4">
    <name type="scientific">Fasciola gigantica</name>
    <name type="common">Giant liver fluke</name>
    <dbReference type="NCBI Taxonomy" id="46835"/>
    <lineage>
        <taxon>Eukaryota</taxon>
        <taxon>Metazoa</taxon>
        <taxon>Spiralia</taxon>
        <taxon>Lophotrochozoa</taxon>
        <taxon>Platyhelminthes</taxon>
        <taxon>Trematoda</taxon>
        <taxon>Digenea</taxon>
        <taxon>Plagiorchiida</taxon>
        <taxon>Echinostomata</taxon>
        <taxon>Echinostomatoidea</taxon>
        <taxon>Fasciolidae</taxon>
        <taxon>Fasciola</taxon>
    </lineage>
</organism>
<keyword evidence="2" id="KW-0472">Membrane</keyword>
<protein>
    <submittedName>
        <fullName evidence="3">Innexin</fullName>
    </submittedName>
</protein>
<sequence>MPTAFYHLNGEHRRSGGHDHRHRGGHRHSSESHPHTFSDSFSSQSEGGGGGAGAGGGGGGGGGFGEVGGHGHSASFGGGGHDAHGGGAAAHAMDATFVWKLSKLGRIGSSRLRFDDDFADRLNYQYTGVLMFLFIGLIGIRQYVGMLTCPGIVMSQWLTRDSGTRGGIANRFFSTHVFLPYRVKR</sequence>
<proteinExistence type="predicted"/>
<gene>
    <name evidence="3" type="ORF">FGIG_10759</name>
</gene>
<keyword evidence="2" id="KW-0812">Transmembrane</keyword>
<feature type="compositionally biased region" description="Gly residues" evidence="1">
    <location>
        <begin position="46"/>
        <end position="85"/>
    </location>
</feature>
<evidence type="ECO:0000256" key="2">
    <source>
        <dbReference type="SAM" id="Phobius"/>
    </source>
</evidence>